<feature type="transmembrane region" description="Helical" evidence="1">
    <location>
        <begin position="43"/>
        <end position="65"/>
    </location>
</feature>
<keyword evidence="1" id="KW-0472">Membrane</keyword>
<dbReference type="Pfam" id="PF17248">
    <property type="entry name" value="DUF5317"/>
    <property type="match status" value="1"/>
</dbReference>
<keyword evidence="1" id="KW-1133">Transmembrane helix</keyword>
<sequence length="244" mass="26123">MPIIATLFPIPGNLPVALPSGAASVRRWCYEQRVTPGHEEDAVSIRMLVLIVTPPLAGVIVGYLLGGRLSGLRTIRLVAIWLLWLAAFVQAAQYYLPGVRDFVEDRVGVPMLVVVFAPVLIWIGVNFRNWPAAIRVAGAVIALGAVLNGIAIAVNGRMPYSPAMAEAVGLRPGLTTPKNEPIDADTRLSFLGDTIPIAPLRKVISLGDVLISGGSCAVVVLAMRRHRREQPVALETQTRTGGET</sequence>
<accession>A0ABY5W054</accession>
<feature type="transmembrane region" description="Helical" evidence="1">
    <location>
        <begin position="77"/>
        <end position="95"/>
    </location>
</feature>
<feature type="transmembrane region" description="Helical" evidence="1">
    <location>
        <begin position="107"/>
        <end position="125"/>
    </location>
</feature>
<feature type="transmembrane region" description="Helical" evidence="1">
    <location>
        <begin position="203"/>
        <end position="223"/>
    </location>
</feature>
<organism evidence="2 3">
    <name type="scientific">Dactylosporangium fulvum</name>
    <dbReference type="NCBI Taxonomy" id="53359"/>
    <lineage>
        <taxon>Bacteria</taxon>
        <taxon>Bacillati</taxon>
        <taxon>Actinomycetota</taxon>
        <taxon>Actinomycetes</taxon>
        <taxon>Micromonosporales</taxon>
        <taxon>Micromonosporaceae</taxon>
        <taxon>Dactylosporangium</taxon>
    </lineage>
</organism>
<dbReference type="RefSeq" id="WP_259860679.1">
    <property type="nucleotide sequence ID" value="NZ_BAAAST010000035.1"/>
</dbReference>
<dbReference type="EMBL" id="CP073720">
    <property type="protein sequence ID" value="UWP82902.1"/>
    <property type="molecule type" value="Genomic_DNA"/>
</dbReference>
<gene>
    <name evidence="2" type="ORF">Dfulv_00890</name>
</gene>
<keyword evidence="1" id="KW-0812">Transmembrane</keyword>
<protein>
    <submittedName>
        <fullName evidence="2">DUF5317 domain-containing protein</fullName>
    </submittedName>
</protein>
<dbReference type="InterPro" id="IPR035168">
    <property type="entry name" value="DUF5317"/>
</dbReference>
<evidence type="ECO:0000256" key="1">
    <source>
        <dbReference type="SAM" id="Phobius"/>
    </source>
</evidence>
<keyword evidence="3" id="KW-1185">Reference proteome</keyword>
<evidence type="ECO:0000313" key="2">
    <source>
        <dbReference type="EMBL" id="UWP82902.1"/>
    </source>
</evidence>
<evidence type="ECO:0000313" key="3">
    <source>
        <dbReference type="Proteomes" id="UP001059617"/>
    </source>
</evidence>
<dbReference type="Proteomes" id="UP001059617">
    <property type="component" value="Chromosome"/>
</dbReference>
<reference evidence="2" key="1">
    <citation type="submission" date="2021-04" db="EMBL/GenBank/DDBJ databases">
        <authorList>
            <person name="Hartkoorn R.C."/>
            <person name="Beaudoing E."/>
            <person name="Hot D."/>
        </authorList>
    </citation>
    <scope>NUCLEOTIDE SEQUENCE</scope>
    <source>
        <strain evidence="2">NRRL B-16292</strain>
    </source>
</reference>
<reference evidence="2" key="2">
    <citation type="submission" date="2022-09" db="EMBL/GenBank/DDBJ databases">
        <title>Biosynthetic gene clusters of Dactylosporangioum fulvum.</title>
        <authorList>
            <person name="Caradec T."/>
        </authorList>
    </citation>
    <scope>NUCLEOTIDE SEQUENCE</scope>
    <source>
        <strain evidence="2">NRRL B-16292</strain>
    </source>
</reference>
<feature type="transmembrane region" description="Helical" evidence="1">
    <location>
        <begin position="132"/>
        <end position="154"/>
    </location>
</feature>
<proteinExistence type="predicted"/>
<name>A0ABY5W054_9ACTN</name>